<dbReference type="Proteomes" id="UP000015464">
    <property type="component" value="Unassembled WGS sequence"/>
</dbReference>
<feature type="transmembrane region" description="Helical" evidence="2">
    <location>
        <begin position="64"/>
        <end position="85"/>
    </location>
</feature>
<feature type="compositionally biased region" description="Polar residues" evidence="1">
    <location>
        <begin position="103"/>
        <end position="113"/>
    </location>
</feature>
<keyword evidence="2" id="KW-1133">Transmembrane helix</keyword>
<proteinExistence type="predicted"/>
<reference evidence="3 4" key="1">
    <citation type="journal article" date="2011" name="Science">
        <title>Comparative functional genomics of the fission yeasts.</title>
        <authorList>
            <person name="Rhind N."/>
            <person name="Chen Z."/>
            <person name="Yassour M."/>
            <person name="Thompson D.A."/>
            <person name="Haas B.J."/>
            <person name="Habib N."/>
            <person name="Wapinski I."/>
            <person name="Roy S."/>
            <person name="Lin M.F."/>
            <person name="Heiman D.I."/>
            <person name="Young S.K."/>
            <person name="Furuya K."/>
            <person name="Guo Y."/>
            <person name="Pidoux A."/>
            <person name="Chen H.M."/>
            <person name="Robbertse B."/>
            <person name="Goldberg J.M."/>
            <person name="Aoki K."/>
            <person name="Bayne E.H."/>
            <person name="Berlin A.M."/>
            <person name="Desjardins C.A."/>
            <person name="Dobbs E."/>
            <person name="Dukaj L."/>
            <person name="Fan L."/>
            <person name="FitzGerald M.G."/>
            <person name="French C."/>
            <person name="Gujja S."/>
            <person name="Hansen K."/>
            <person name="Keifenheim D."/>
            <person name="Levin J.Z."/>
            <person name="Mosher R.A."/>
            <person name="Mueller C.A."/>
            <person name="Pfiffner J."/>
            <person name="Priest M."/>
            <person name="Russ C."/>
            <person name="Smialowska A."/>
            <person name="Swoboda P."/>
            <person name="Sykes S.M."/>
            <person name="Vaughn M."/>
            <person name="Vengrova S."/>
            <person name="Yoder R."/>
            <person name="Zeng Q."/>
            <person name="Allshire R."/>
            <person name="Baulcombe D."/>
            <person name="Birren B.W."/>
            <person name="Brown W."/>
            <person name="Ekwall K."/>
            <person name="Kellis M."/>
            <person name="Leatherwood J."/>
            <person name="Levin H."/>
            <person name="Margalit H."/>
            <person name="Martienssen R."/>
            <person name="Nieduszynski C.A."/>
            <person name="Spatafora J.W."/>
            <person name="Friedman N."/>
            <person name="Dalgaard J.Z."/>
            <person name="Baumann P."/>
            <person name="Niki H."/>
            <person name="Regev A."/>
            <person name="Nusbaum C."/>
        </authorList>
    </citation>
    <scope>NUCLEOTIDE SEQUENCE [LARGE SCALE GENOMIC DNA]</scope>
    <source>
        <strain evidence="4">OY26 / ATCC MYA-4695 / CBS 11777 / NBRC 106824 / NRRL Y48691</strain>
    </source>
</reference>
<sequence length="133" mass="15814">MFQPRVVRKYRLSEDDSYKKVSEDLVNTNTLMFIINCCILFISLMVIILGSTYKYHEKEELVNWLYFASAPVYLVLMVFVCFKLYKCTRTPRKEKERRDREQQLSNVQTNGPSNLHPHPQESQPLPEYTETNK</sequence>
<gene>
    <name evidence="3" type="ORF">SPOG_03897</name>
</gene>
<accession>S9W6C7</accession>
<name>S9W6C7_SCHCR</name>
<dbReference type="OMA" id="PEYTERN"/>
<dbReference type="OrthoDB" id="10577521at2759"/>
<dbReference type="RefSeq" id="XP_013021615.1">
    <property type="nucleotide sequence ID" value="XM_013166161.1"/>
</dbReference>
<evidence type="ECO:0000256" key="1">
    <source>
        <dbReference type="SAM" id="MobiDB-lite"/>
    </source>
</evidence>
<dbReference type="EMBL" id="KE546988">
    <property type="protein sequence ID" value="EPY53370.1"/>
    <property type="molecule type" value="Genomic_DNA"/>
</dbReference>
<feature type="transmembrane region" description="Helical" evidence="2">
    <location>
        <begin position="30"/>
        <end position="52"/>
    </location>
</feature>
<evidence type="ECO:0000256" key="2">
    <source>
        <dbReference type="SAM" id="Phobius"/>
    </source>
</evidence>
<evidence type="ECO:0000313" key="3">
    <source>
        <dbReference type="EMBL" id="EPY53370.1"/>
    </source>
</evidence>
<keyword evidence="4" id="KW-1185">Reference proteome</keyword>
<evidence type="ECO:0000313" key="4">
    <source>
        <dbReference type="Proteomes" id="UP000015464"/>
    </source>
</evidence>
<dbReference type="HOGENOM" id="CLU_157439_0_0_1"/>
<dbReference type="AlphaFoldDB" id="S9W6C7"/>
<feature type="compositionally biased region" description="Basic and acidic residues" evidence="1">
    <location>
        <begin position="91"/>
        <end position="102"/>
    </location>
</feature>
<dbReference type="GeneID" id="25038214"/>
<keyword evidence="2" id="KW-0472">Membrane</keyword>
<organism evidence="3 4">
    <name type="scientific">Schizosaccharomyces cryophilus (strain OY26 / ATCC MYA-4695 / CBS 11777 / NBRC 106824 / NRRL Y48691)</name>
    <name type="common">Fission yeast</name>
    <dbReference type="NCBI Taxonomy" id="653667"/>
    <lineage>
        <taxon>Eukaryota</taxon>
        <taxon>Fungi</taxon>
        <taxon>Dikarya</taxon>
        <taxon>Ascomycota</taxon>
        <taxon>Taphrinomycotina</taxon>
        <taxon>Schizosaccharomycetes</taxon>
        <taxon>Schizosaccharomycetales</taxon>
        <taxon>Schizosaccharomycetaceae</taxon>
        <taxon>Schizosaccharomyces</taxon>
    </lineage>
</organism>
<feature type="region of interest" description="Disordered" evidence="1">
    <location>
        <begin position="91"/>
        <end position="133"/>
    </location>
</feature>
<protein>
    <submittedName>
        <fullName evidence="3">Uncharacterized protein</fullName>
    </submittedName>
</protein>
<keyword evidence="2" id="KW-0812">Transmembrane</keyword>